<evidence type="ECO:0000313" key="10">
    <source>
        <dbReference type="EMBL" id="KAF1420212.1"/>
    </source>
</evidence>
<feature type="non-terminal residue" evidence="10">
    <location>
        <position position="231"/>
    </location>
</feature>
<evidence type="ECO:0000256" key="7">
    <source>
        <dbReference type="ARBA" id="ARBA00023224"/>
    </source>
</evidence>
<feature type="transmembrane region" description="Helical" evidence="8">
    <location>
        <begin position="60"/>
        <end position="85"/>
    </location>
</feature>
<feature type="transmembrane region" description="Helical" evidence="8">
    <location>
        <begin position="29"/>
        <end position="48"/>
    </location>
</feature>
<name>A0A8J4IB00_SPHME</name>
<dbReference type="PANTHER" id="PTHR45695">
    <property type="entry name" value="LEUCOKININ RECEPTOR-RELATED"/>
    <property type="match status" value="1"/>
</dbReference>
<dbReference type="Pfam" id="PF00001">
    <property type="entry name" value="7tm_1"/>
    <property type="match status" value="1"/>
</dbReference>
<feature type="domain" description="G-protein coupled receptors family 1 profile" evidence="9">
    <location>
        <begin position="28"/>
        <end position="218"/>
    </location>
</feature>
<keyword evidence="5 8" id="KW-0472">Membrane</keyword>
<evidence type="ECO:0000256" key="6">
    <source>
        <dbReference type="ARBA" id="ARBA00023170"/>
    </source>
</evidence>
<dbReference type="PROSITE" id="PS50262">
    <property type="entry name" value="G_PROTEIN_RECEP_F1_2"/>
    <property type="match status" value="1"/>
</dbReference>
<dbReference type="SUPFAM" id="SSF81321">
    <property type="entry name" value="Family A G protein-coupled receptor-like"/>
    <property type="match status" value="1"/>
</dbReference>
<evidence type="ECO:0000256" key="3">
    <source>
        <dbReference type="ARBA" id="ARBA00022989"/>
    </source>
</evidence>
<proteinExistence type="predicted"/>
<feature type="transmembrane region" description="Helical" evidence="8">
    <location>
        <begin position="157"/>
        <end position="178"/>
    </location>
</feature>
<dbReference type="PANTHER" id="PTHR45695:SF9">
    <property type="entry name" value="LEUCOKININ RECEPTOR"/>
    <property type="match status" value="1"/>
</dbReference>
<keyword evidence="2 8" id="KW-0812">Transmembrane</keyword>
<dbReference type="Proteomes" id="UP000785099">
    <property type="component" value="Unassembled WGS sequence"/>
</dbReference>
<dbReference type="InterPro" id="IPR000276">
    <property type="entry name" value="GPCR_Rhodpsn"/>
</dbReference>
<dbReference type="AlphaFoldDB" id="A0A8J4IB00"/>
<keyword evidence="11" id="KW-1185">Reference proteome</keyword>
<evidence type="ECO:0000256" key="5">
    <source>
        <dbReference type="ARBA" id="ARBA00023136"/>
    </source>
</evidence>
<reference evidence="10 11" key="1">
    <citation type="journal article" date="2019" name="Gigascience">
        <title>High-coverage genomes to elucidate the evolution of penguins.</title>
        <authorList>
            <person name="Pan H."/>
            <person name="Cole T.L."/>
            <person name="Bi X."/>
            <person name="Fang M."/>
            <person name="Zhou C."/>
            <person name="Yang Z."/>
            <person name="Ksepka D.T."/>
            <person name="Hart T."/>
            <person name="Bouzat J.L."/>
            <person name="Argilla L.S."/>
            <person name="Bertelsen M.F."/>
            <person name="Boersma P.D."/>
            <person name="Bost C.A."/>
            <person name="Cherel Y."/>
            <person name="Dann P."/>
            <person name="Fiddaman S.R."/>
            <person name="Howard P."/>
            <person name="Labuschagne K."/>
            <person name="Mattern T."/>
            <person name="Miller G."/>
            <person name="Parker P."/>
            <person name="Phillips R.A."/>
            <person name="Quillfeldt P."/>
            <person name="Ryan P.G."/>
            <person name="Taylor H."/>
            <person name="Thompson D.R."/>
            <person name="Young M.J."/>
            <person name="Ellegaard M.R."/>
            <person name="Gilbert M.T.P."/>
            <person name="Sinding M.S."/>
            <person name="Pacheco G."/>
            <person name="Shepherd L.D."/>
            <person name="Tennyson A.J.D."/>
            <person name="Grosser S."/>
            <person name="Kay E."/>
            <person name="Nupen L.J."/>
            <person name="Ellenberg U."/>
            <person name="Houston D.M."/>
            <person name="Reeve A.H."/>
            <person name="Johnson K."/>
            <person name="Masello J.F."/>
            <person name="Stracke T."/>
            <person name="McKinlay B."/>
            <person name="Borboroglu P.G."/>
            <person name="Zhang D.X."/>
            <person name="Zhang G."/>
        </authorList>
    </citation>
    <scope>NUCLEOTIDE SEQUENCE [LARGE SCALE GENOMIC DNA]</scope>
    <source>
        <strain evidence="10">GAPE 212</strain>
    </source>
</reference>
<keyword evidence="4" id="KW-0297">G-protein coupled receptor</keyword>
<dbReference type="InterPro" id="IPR017452">
    <property type="entry name" value="GPCR_Rhodpsn_7TM"/>
</dbReference>
<feature type="transmembrane region" description="Helical" evidence="8">
    <location>
        <begin position="105"/>
        <end position="128"/>
    </location>
</feature>
<sequence>GCIPATTCMVGVVGNIDTLVVSTGCVGSTYVYIVNLALADLLFLPTIPFDTLRRLRDHRWAVTCLVWLVAFLLALPAMILIDLILGHRSRVTKHMCHPTWQTGTYKVYLTILSNTCLLAPGFIVCCLYTKLARTYWRSQQAFVLSMEETSRRPKRKVLCMISSTVLAYWTCFLPFWLWQLSGISWYEQGDRGGTTVVSINFLVTRLACSDSCLDTFLYTPLAEYYSKYLRS</sequence>
<dbReference type="GO" id="GO:0004930">
    <property type="term" value="F:G protein-coupled receptor activity"/>
    <property type="evidence" value="ECO:0007669"/>
    <property type="project" value="UniProtKB-KW"/>
</dbReference>
<dbReference type="EMBL" id="VUKU01018051">
    <property type="protein sequence ID" value="KAF1420212.1"/>
    <property type="molecule type" value="Genomic_DNA"/>
</dbReference>
<dbReference type="GO" id="GO:0005886">
    <property type="term" value="C:plasma membrane"/>
    <property type="evidence" value="ECO:0007669"/>
    <property type="project" value="TreeGrafter"/>
</dbReference>
<protein>
    <submittedName>
        <fullName evidence="10">Urotensin-2 receptor</fullName>
    </submittedName>
</protein>
<evidence type="ECO:0000259" key="9">
    <source>
        <dbReference type="PROSITE" id="PS50262"/>
    </source>
</evidence>
<dbReference type="PRINTS" id="PR00237">
    <property type="entry name" value="GPCRRHODOPSN"/>
</dbReference>
<comment type="subcellular location">
    <subcellularLocation>
        <location evidence="1">Membrane</location>
        <topology evidence="1">Multi-pass membrane protein</topology>
    </subcellularLocation>
</comment>
<evidence type="ECO:0000256" key="1">
    <source>
        <dbReference type="ARBA" id="ARBA00004141"/>
    </source>
</evidence>
<keyword evidence="7" id="KW-0807">Transducer</keyword>
<gene>
    <name evidence="10" type="primary">Uts2r_1</name>
    <name evidence="10" type="ORF">FQV24_0006911</name>
</gene>
<keyword evidence="6 10" id="KW-0675">Receptor</keyword>
<evidence type="ECO:0000313" key="11">
    <source>
        <dbReference type="Proteomes" id="UP000785099"/>
    </source>
</evidence>
<organism evidence="10 11">
    <name type="scientific">Spheniscus mendiculus</name>
    <name type="common">Galapagos penguin</name>
    <dbReference type="NCBI Taxonomy" id="156760"/>
    <lineage>
        <taxon>Eukaryota</taxon>
        <taxon>Metazoa</taxon>
        <taxon>Chordata</taxon>
        <taxon>Craniata</taxon>
        <taxon>Vertebrata</taxon>
        <taxon>Euteleostomi</taxon>
        <taxon>Archelosauria</taxon>
        <taxon>Archosauria</taxon>
        <taxon>Dinosauria</taxon>
        <taxon>Saurischia</taxon>
        <taxon>Theropoda</taxon>
        <taxon>Coelurosauria</taxon>
        <taxon>Aves</taxon>
        <taxon>Neognathae</taxon>
        <taxon>Neoaves</taxon>
        <taxon>Aequornithes</taxon>
        <taxon>Sphenisciformes</taxon>
        <taxon>Spheniscidae</taxon>
        <taxon>Spheniscus</taxon>
    </lineage>
</organism>
<dbReference type="Gene3D" id="1.20.1070.10">
    <property type="entry name" value="Rhodopsin 7-helix transmembrane proteins"/>
    <property type="match status" value="2"/>
</dbReference>
<keyword evidence="3 8" id="KW-1133">Transmembrane helix</keyword>
<accession>A0A8J4IB00</accession>
<evidence type="ECO:0000256" key="2">
    <source>
        <dbReference type="ARBA" id="ARBA00022692"/>
    </source>
</evidence>
<feature type="non-terminal residue" evidence="10">
    <location>
        <position position="1"/>
    </location>
</feature>
<evidence type="ECO:0000256" key="4">
    <source>
        <dbReference type="ARBA" id="ARBA00023040"/>
    </source>
</evidence>
<comment type="caution">
    <text evidence="10">The sequence shown here is derived from an EMBL/GenBank/DDBJ whole genome shotgun (WGS) entry which is preliminary data.</text>
</comment>
<evidence type="ECO:0000256" key="8">
    <source>
        <dbReference type="SAM" id="Phobius"/>
    </source>
</evidence>